<sequence length="249" mass="27100">MRSVETGALTDRRGVSETMGFVLVFGIVVSTVAVVYVGGFDALTGARDAQQFANTERAFDVMDSNVEDLAVRGAPSRTTEILLSNGAIYFGESVTFNVSAGGNDYYATTIRPVVYRNDEGDELVYVDGAIFRQYGDRAVMFDEPRLASGNRTLVPYVIARAESTNVSTDNTRRLLVRTTVAERDVRRFPDTAANLTITSPRAAAWERYLEAELAVDCDGPADGRTGEVECPLPGDDVYVQAIVVNVELD</sequence>
<evidence type="ECO:0000256" key="1">
    <source>
        <dbReference type="SAM" id="Phobius"/>
    </source>
</evidence>
<dbReference type="InterPro" id="IPR055713">
    <property type="entry name" value="DUF7289"/>
</dbReference>
<keyword evidence="1" id="KW-0812">Transmembrane</keyword>
<name>A0A6B0SH82_9EURY</name>
<reference evidence="2 3" key="1">
    <citation type="submission" date="2019-12" db="EMBL/GenBank/DDBJ databases">
        <title>Isolation and characterization of three novel carbon monoxide-oxidizing members of Halobacteria from salione crusts and soils.</title>
        <authorList>
            <person name="Myers M.R."/>
            <person name="King G.M."/>
        </authorList>
    </citation>
    <scope>NUCLEOTIDE SEQUENCE [LARGE SCALE GENOMIC DNA]</scope>
    <source>
        <strain evidence="2 3">PCN9</strain>
    </source>
</reference>
<dbReference type="Proteomes" id="UP000471521">
    <property type="component" value="Unassembled WGS sequence"/>
</dbReference>
<protein>
    <submittedName>
        <fullName evidence="2">Uncharacterized protein</fullName>
    </submittedName>
</protein>
<gene>
    <name evidence="2" type="ORF">GRX66_07120</name>
</gene>
<dbReference type="EMBL" id="WUUU01000040">
    <property type="protein sequence ID" value="MXR20387.1"/>
    <property type="molecule type" value="Genomic_DNA"/>
</dbReference>
<organism evidence="2 3">
    <name type="scientific">Halobacterium bonnevillei</name>
    <dbReference type="NCBI Taxonomy" id="2692200"/>
    <lineage>
        <taxon>Archaea</taxon>
        <taxon>Methanobacteriati</taxon>
        <taxon>Methanobacteriota</taxon>
        <taxon>Stenosarchaea group</taxon>
        <taxon>Halobacteria</taxon>
        <taxon>Halobacteriales</taxon>
        <taxon>Halobacteriaceae</taxon>
        <taxon>Halobacterium</taxon>
    </lineage>
</organism>
<dbReference type="OrthoDB" id="118051at2157"/>
<dbReference type="Pfam" id="PF23960">
    <property type="entry name" value="DUF7289"/>
    <property type="match status" value="1"/>
</dbReference>
<keyword evidence="3" id="KW-1185">Reference proteome</keyword>
<proteinExistence type="predicted"/>
<keyword evidence="1" id="KW-1133">Transmembrane helix</keyword>
<evidence type="ECO:0000313" key="3">
    <source>
        <dbReference type="Proteomes" id="UP000471521"/>
    </source>
</evidence>
<feature type="transmembrane region" description="Helical" evidence="1">
    <location>
        <begin position="21"/>
        <end position="40"/>
    </location>
</feature>
<comment type="caution">
    <text evidence="2">The sequence shown here is derived from an EMBL/GenBank/DDBJ whole genome shotgun (WGS) entry which is preliminary data.</text>
</comment>
<dbReference type="AlphaFoldDB" id="A0A6B0SH82"/>
<accession>A0A6B0SH82</accession>
<keyword evidence="1" id="KW-0472">Membrane</keyword>
<dbReference type="RefSeq" id="WP_159525937.1">
    <property type="nucleotide sequence ID" value="NZ_WUUU01000040.1"/>
</dbReference>
<evidence type="ECO:0000313" key="2">
    <source>
        <dbReference type="EMBL" id="MXR20387.1"/>
    </source>
</evidence>